<gene>
    <name evidence="2" type="ORF">FEHR0123_LOCUS1396</name>
    <name evidence="3" type="ORF">FEHR0123_LOCUS1397</name>
</gene>
<feature type="transmembrane region" description="Helical" evidence="1">
    <location>
        <begin position="33"/>
        <end position="58"/>
    </location>
</feature>
<keyword evidence="1" id="KW-1133">Transmembrane helix</keyword>
<dbReference type="EMBL" id="HBIE01004505">
    <property type="protein sequence ID" value="CAE0306491.1"/>
    <property type="molecule type" value="Transcribed_RNA"/>
</dbReference>
<feature type="transmembrane region" description="Helical" evidence="1">
    <location>
        <begin position="103"/>
        <end position="121"/>
    </location>
</feature>
<evidence type="ECO:0000256" key="1">
    <source>
        <dbReference type="SAM" id="Phobius"/>
    </source>
</evidence>
<dbReference type="AlphaFoldDB" id="A0A7S3MIY0"/>
<reference evidence="2" key="1">
    <citation type="submission" date="2021-01" db="EMBL/GenBank/DDBJ databases">
        <authorList>
            <person name="Corre E."/>
            <person name="Pelletier E."/>
            <person name="Niang G."/>
            <person name="Scheremetjew M."/>
            <person name="Finn R."/>
            <person name="Kale V."/>
            <person name="Holt S."/>
            <person name="Cochrane G."/>
            <person name="Meng A."/>
            <person name="Brown T."/>
            <person name="Cohen L."/>
        </authorList>
    </citation>
    <scope>NUCLEOTIDE SEQUENCE</scope>
    <source>
        <strain evidence="2">Fehren 1</strain>
    </source>
</reference>
<evidence type="ECO:0000313" key="3">
    <source>
        <dbReference type="EMBL" id="CAE0306491.1"/>
    </source>
</evidence>
<evidence type="ECO:0000313" key="2">
    <source>
        <dbReference type="EMBL" id="CAE0306490.1"/>
    </source>
</evidence>
<organism evidence="2">
    <name type="scientific">Favella ehrenbergii</name>
    <dbReference type="NCBI Taxonomy" id="182087"/>
    <lineage>
        <taxon>Eukaryota</taxon>
        <taxon>Sar</taxon>
        <taxon>Alveolata</taxon>
        <taxon>Ciliophora</taxon>
        <taxon>Intramacronucleata</taxon>
        <taxon>Spirotrichea</taxon>
        <taxon>Choreotrichia</taxon>
        <taxon>Tintinnida</taxon>
        <taxon>Xystonellidae</taxon>
        <taxon>Favella</taxon>
    </lineage>
</organism>
<proteinExistence type="predicted"/>
<accession>A0A7S3MIY0</accession>
<protein>
    <submittedName>
        <fullName evidence="2">Uncharacterized protein</fullName>
    </submittedName>
</protein>
<keyword evidence="1" id="KW-0812">Transmembrane</keyword>
<sequence>MPPLAIYFFARLKLLDASTKFWRLFSTLGYSYASYVPAILLTLIGIDFLKWIFVALACGNQLFGLYKQSEELVPTQTQQTSDQLNAKQLTDEERANLVKVMRVSLLVSQLIFALCLKMWFVQ</sequence>
<name>A0A7S3MIY0_9SPIT</name>
<dbReference type="EMBL" id="HBIE01004503">
    <property type="protein sequence ID" value="CAE0306490.1"/>
    <property type="molecule type" value="Transcribed_RNA"/>
</dbReference>
<keyword evidence="1" id="KW-0472">Membrane</keyword>